<reference evidence="2" key="1">
    <citation type="journal article" date="2012" name="Science">
        <title>The Paleozoic origin of enzymatic lignin decomposition reconstructed from 31 fungal genomes.</title>
        <authorList>
            <person name="Floudas D."/>
            <person name="Binder M."/>
            <person name="Riley R."/>
            <person name="Barry K."/>
            <person name="Blanchette R.A."/>
            <person name="Henrissat B."/>
            <person name="Martinez A.T."/>
            <person name="Otillar R."/>
            <person name="Spatafora J.W."/>
            <person name="Yadav J.S."/>
            <person name="Aerts A."/>
            <person name="Benoit I."/>
            <person name="Boyd A."/>
            <person name="Carlson A."/>
            <person name="Copeland A."/>
            <person name="Coutinho P.M."/>
            <person name="de Vries R.P."/>
            <person name="Ferreira P."/>
            <person name="Findley K."/>
            <person name="Foster B."/>
            <person name="Gaskell J."/>
            <person name="Glotzer D."/>
            <person name="Gorecki P."/>
            <person name="Heitman J."/>
            <person name="Hesse C."/>
            <person name="Hori C."/>
            <person name="Igarashi K."/>
            <person name="Jurgens J.A."/>
            <person name="Kallen N."/>
            <person name="Kersten P."/>
            <person name="Kohler A."/>
            <person name="Kuees U."/>
            <person name="Kumar T.K.A."/>
            <person name="Kuo A."/>
            <person name="LaButti K."/>
            <person name="Larrondo L.F."/>
            <person name="Lindquist E."/>
            <person name="Ling A."/>
            <person name="Lombard V."/>
            <person name="Lucas S."/>
            <person name="Lundell T."/>
            <person name="Martin R."/>
            <person name="McLaughlin D.J."/>
            <person name="Morgenstern I."/>
            <person name="Morin E."/>
            <person name="Murat C."/>
            <person name="Nagy L.G."/>
            <person name="Nolan M."/>
            <person name="Ohm R.A."/>
            <person name="Patyshakuliyeva A."/>
            <person name="Rokas A."/>
            <person name="Ruiz-Duenas F.J."/>
            <person name="Sabat G."/>
            <person name="Salamov A."/>
            <person name="Samejima M."/>
            <person name="Schmutz J."/>
            <person name="Slot J.C."/>
            <person name="St John F."/>
            <person name="Stenlid J."/>
            <person name="Sun H."/>
            <person name="Sun S."/>
            <person name="Syed K."/>
            <person name="Tsang A."/>
            <person name="Wiebenga A."/>
            <person name="Young D."/>
            <person name="Pisabarro A."/>
            <person name="Eastwood D.C."/>
            <person name="Martin F."/>
            <person name="Cullen D."/>
            <person name="Grigoriev I.V."/>
            <person name="Hibbett D.S."/>
        </authorList>
    </citation>
    <scope>NUCLEOTIDE SEQUENCE [LARGE SCALE GENOMIC DNA]</scope>
    <source>
        <strain evidence="2">TFB10046</strain>
    </source>
</reference>
<feature type="non-terminal residue" evidence="1">
    <location>
        <position position="139"/>
    </location>
</feature>
<dbReference type="Proteomes" id="UP000006514">
    <property type="component" value="Unassembled WGS sequence"/>
</dbReference>
<accession>J0WNA7</accession>
<protein>
    <recommendedName>
        <fullName evidence="3">Reverse transcriptase zinc-binding domain-containing protein</fullName>
    </recommendedName>
</protein>
<proteinExistence type="predicted"/>
<feature type="non-terminal residue" evidence="1">
    <location>
        <position position="1"/>
    </location>
</feature>
<evidence type="ECO:0000313" key="1">
    <source>
        <dbReference type="EMBL" id="EJD33855.1"/>
    </source>
</evidence>
<organism evidence="1 2">
    <name type="scientific">Auricularia subglabra (strain TFB-10046 / SS5)</name>
    <name type="common">White-rot fungus</name>
    <name type="synonym">Auricularia delicata (strain TFB10046)</name>
    <dbReference type="NCBI Taxonomy" id="717982"/>
    <lineage>
        <taxon>Eukaryota</taxon>
        <taxon>Fungi</taxon>
        <taxon>Dikarya</taxon>
        <taxon>Basidiomycota</taxon>
        <taxon>Agaricomycotina</taxon>
        <taxon>Agaricomycetes</taxon>
        <taxon>Auriculariales</taxon>
        <taxon>Auriculariaceae</taxon>
        <taxon>Auricularia</taxon>
    </lineage>
</organism>
<sequence>ADFDRPGLQVVGLSQRVAHKAIKLAKRTNASTRRATAANVTRIQEAIRDFSGVAPRENNIWTDLGREGLSRNTRNFLWKGIHGAHKVGEYFGKMPEPWRSYGRCRSCDVPESLEHILTQCPDSGQEIIWRLVAKLLEKK</sequence>
<keyword evidence="2" id="KW-1185">Reference proteome</keyword>
<dbReference type="AlphaFoldDB" id="J0WNA7"/>
<dbReference type="OrthoDB" id="2976650at2759"/>
<name>J0WNA7_AURST</name>
<dbReference type="EMBL" id="JH688066">
    <property type="protein sequence ID" value="EJD33855.1"/>
    <property type="molecule type" value="Genomic_DNA"/>
</dbReference>
<evidence type="ECO:0008006" key="3">
    <source>
        <dbReference type="Google" id="ProtNLM"/>
    </source>
</evidence>
<dbReference type="InParanoid" id="J0WNA7"/>
<evidence type="ECO:0000313" key="2">
    <source>
        <dbReference type="Proteomes" id="UP000006514"/>
    </source>
</evidence>
<gene>
    <name evidence="1" type="ORF">AURDEDRAFT_21946</name>
</gene>
<dbReference type="KEGG" id="adl:AURDEDRAFT_21946"/>